<dbReference type="KEGG" id="mtea:DK419_25825"/>
<evidence type="ECO:0000313" key="2">
    <source>
        <dbReference type="Proteomes" id="UP000245444"/>
    </source>
</evidence>
<reference evidence="1 2" key="1">
    <citation type="submission" date="2018-05" db="EMBL/GenBank/DDBJ databases">
        <title>Complete Genome Sequence of Methylobacterium sp. 17Sr1-28.</title>
        <authorList>
            <person name="Srinivasan S."/>
        </authorList>
    </citation>
    <scope>NUCLEOTIDE SEQUENCE [LARGE SCALE GENOMIC DNA]</scope>
    <source>
        <strain evidence="1 2">17Sr1-28</strain>
    </source>
</reference>
<organism evidence="1 2">
    <name type="scientific">Methylobacterium terrae</name>
    <dbReference type="NCBI Taxonomy" id="2202827"/>
    <lineage>
        <taxon>Bacteria</taxon>
        <taxon>Pseudomonadati</taxon>
        <taxon>Pseudomonadota</taxon>
        <taxon>Alphaproteobacteria</taxon>
        <taxon>Hyphomicrobiales</taxon>
        <taxon>Methylobacteriaceae</taxon>
        <taxon>Methylobacterium</taxon>
    </lineage>
</organism>
<dbReference type="Proteomes" id="UP000245444">
    <property type="component" value="Chromosome"/>
</dbReference>
<protein>
    <submittedName>
        <fullName evidence="1">Uncharacterized protein</fullName>
    </submittedName>
</protein>
<sequence>MINGFPVQDLPSRWKGRSVHFVSRVSFEERSLVVARSLMDADVCRCTCFVSSRRSERTEGNLAEFRQRFPSASVEELETSDPLATAQRLFNVLSAEVAATGFRDLVLDITSFRREELLMLLAVLRTLSLSSSEKSEILYVGAGVMADWLSGQVTSLRSVVGYAGEMWPSRPTCLVVLIGFEFSRARSIIENYEPKTLILGKGLLAESINPELGARNNDFFRELHSQYDNVAETFEFSARDPFSTADKLEQVVPLDASSNVIVAPLHTKLSTLGAGLFASRHPEVQVCYASVDTYNELEYSTIGTETFSIGLDALVRC</sequence>
<accession>A0A2U8WSS0</accession>
<dbReference type="OrthoDB" id="794804at2"/>
<keyword evidence="2" id="KW-1185">Reference proteome</keyword>
<dbReference type="EMBL" id="CP029553">
    <property type="protein sequence ID" value="AWN49344.1"/>
    <property type="molecule type" value="Genomic_DNA"/>
</dbReference>
<name>A0A2U8WSS0_9HYPH</name>
<proteinExistence type="predicted"/>
<gene>
    <name evidence="1" type="ORF">DK419_25825</name>
</gene>
<dbReference type="AlphaFoldDB" id="A0A2U8WSS0"/>
<evidence type="ECO:0000313" key="1">
    <source>
        <dbReference type="EMBL" id="AWN49344.1"/>
    </source>
</evidence>